<dbReference type="NCBIfam" id="TIGR01844">
    <property type="entry name" value="type_I_sec_TolC"/>
    <property type="match status" value="1"/>
</dbReference>
<keyword evidence="5" id="KW-0812">Transmembrane</keyword>
<name>A0A0K0XTS7_9GAMM</name>
<dbReference type="SUPFAM" id="SSF56954">
    <property type="entry name" value="Outer membrane efflux proteins (OEP)"/>
    <property type="match status" value="1"/>
</dbReference>
<organism evidence="8 9">
    <name type="scientific">Wenzhouxiangella marina</name>
    <dbReference type="NCBI Taxonomy" id="1579979"/>
    <lineage>
        <taxon>Bacteria</taxon>
        <taxon>Pseudomonadati</taxon>
        <taxon>Pseudomonadota</taxon>
        <taxon>Gammaproteobacteria</taxon>
        <taxon>Chromatiales</taxon>
        <taxon>Wenzhouxiangellaceae</taxon>
        <taxon>Wenzhouxiangella</taxon>
    </lineage>
</organism>
<dbReference type="InterPro" id="IPR010130">
    <property type="entry name" value="T1SS_OMP_TolC"/>
</dbReference>
<dbReference type="AlphaFoldDB" id="A0A0K0XTS7"/>
<proteinExistence type="inferred from homology"/>
<dbReference type="OrthoDB" id="9813458at2"/>
<evidence type="ECO:0000256" key="7">
    <source>
        <dbReference type="ARBA" id="ARBA00023237"/>
    </source>
</evidence>
<dbReference type="GO" id="GO:1990281">
    <property type="term" value="C:efflux pump complex"/>
    <property type="evidence" value="ECO:0007669"/>
    <property type="project" value="TreeGrafter"/>
</dbReference>
<comment type="subcellular location">
    <subcellularLocation>
        <location evidence="1">Cell outer membrane</location>
    </subcellularLocation>
</comment>
<dbReference type="GO" id="GO:0015288">
    <property type="term" value="F:porin activity"/>
    <property type="evidence" value="ECO:0007669"/>
    <property type="project" value="TreeGrafter"/>
</dbReference>
<evidence type="ECO:0000256" key="4">
    <source>
        <dbReference type="ARBA" id="ARBA00022452"/>
    </source>
</evidence>
<accession>A0A0K0XTS7</accession>
<evidence type="ECO:0000256" key="5">
    <source>
        <dbReference type="ARBA" id="ARBA00022692"/>
    </source>
</evidence>
<dbReference type="GO" id="GO:0015562">
    <property type="term" value="F:efflux transmembrane transporter activity"/>
    <property type="evidence" value="ECO:0007669"/>
    <property type="project" value="InterPro"/>
</dbReference>
<evidence type="ECO:0000313" key="8">
    <source>
        <dbReference type="EMBL" id="AKS41026.1"/>
    </source>
</evidence>
<dbReference type="PANTHER" id="PTHR30026">
    <property type="entry name" value="OUTER MEMBRANE PROTEIN TOLC"/>
    <property type="match status" value="1"/>
</dbReference>
<reference evidence="8 9" key="1">
    <citation type="submission" date="2015-07" db="EMBL/GenBank/DDBJ databases">
        <authorList>
            <person name="Noorani M."/>
        </authorList>
    </citation>
    <scope>NUCLEOTIDE SEQUENCE [LARGE SCALE GENOMIC DNA]</scope>
    <source>
        <strain evidence="8 9">KCTC 42284</strain>
    </source>
</reference>
<dbReference type="Proteomes" id="UP000066624">
    <property type="component" value="Chromosome"/>
</dbReference>
<dbReference type="Pfam" id="PF02321">
    <property type="entry name" value="OEP"/>
    <property type="match status" value="2"/>
</dbReference>
<dbReference type="STRING" id="1579979.WM2015_645"/>
<comment type="similarity">
    <text evidence="2">Belongs to the outer membrane factor (OMF) (TC 1.B.17) family.</text>
</comment>
<sequence>MKKTILAVGICLSLSPLAEAVDLMGVYELAQAHDAELRAAEQRLRAAGEGPVQARAALLPSLSASASRTLGESQVEIAGTKLDAEDTDDESYSISLRQSIYDDANYGRLDAARAQYTVAQAQYAQAWQDFLLRVSERYFEVLTSLDSVRFARAEETALRRQFEQAEQRFEVGLAAVTDVHEARAVYDAAQARVILAENAVEDAREALREITGTLFEEYARLINEVPLEIPEPASAADWVAIAMETSPQILQQIGQLDSAQADLRVARAGHLPTLGLTGGYTRRVDNEWVGRDPITQEALASAELQVDGWSVGLELSVPLFQGFAVQSQRRQAGYNLRAADQTLDQTERLVVRQTENAFRAIVAGMREVQARQQALISAQSALEATNAGFEVGTRTIVDVLQAEQRFFQAERDYSQARHQFILNQLRLKQVAGQLAEDELVRVNQLLH</sequence>
<evidence type="ECO:0000256" key="3">
    <source>
        <dbReference type="ARBA" id="ARBA00022448"/>
    </source>
</evidence>
<dbReference type="Gene3D" id="1.20.1600.10">
    <property type="entry name" value="Outer membrane efflux proteins (OEP)"/>
    <property type="match status" value="1"/>
</dbReference>
<keyword evidence="3" id="KW-0813">Transport</keyword>
<dbReference type="PANTHER" id="PTHR30026:SF20">
    <property type="entry name" value="OUTER MEMBRANE PROTEIN TOLC"/>
    <property type="match status" value="1"/>
</dbReference>
<dbReference type="EMBL" id="CP012154">
    <property type="protein sequence ID" value="AKS41026.1"/>
    <property type="molecule type" value="Genomic_DNA"/>
</dbReference>
<dbReference type="PATRIC" id="fig|1579979.3.peg.653"/>
<protein>
    <submittedName>
        <fullName evidence="8">Type I secretion protein TolC</fullName>
    </submittedName>
</protein>
<keyword evidence="6" id="KW-0472">Membrane</keyword>
<evidence type="ECO:0000256" key="1">
    <source>
        <dbReference type="ARBA" id="ARBA00004442"/>
    </source>
</evidence>
<dbReference type="InterPro" id="IPR051906">
    <property type="entry name" value="TolC-like"/>
</dbReference>
<dbReference type="InterPro" id="IPR003423">
    <property type="entry name" value="OMP_efflux"/>
</dbReference>
<keyword evidence="4" id="KW-1134">Transmembrane beta strand</keyword>
<dbReference type="RefSeq" id="WP_049724694.1">
    <property type="nucleotide sequence ID" value="NZ_CP012154.1"/>
</dbReference>
<dbReference type="KEGG" id="wma:WM2015_645"/>
<evidence type="ECO:0000256" key="6">
    <source>
        <dbReference type="ARBA" id="ARBA00023136"/>
    </source>
</evidence>
<evidence type="ECO:0000313" key="9">
    <source>
        <dbReference type="Proteomes" id="UP000066624"/>
    </source>
</evidence>
<gene>
    <name evidence="8" type="ORF">WM2015_645</name>
</gene>
<dbReference type="GO" id="GO:0009279">
    <property type="term" value="C:cell outer membrane"/>
    <property type="evidence" value="ECO:0007669"/>
    <property type="project" value="UniProtKB-SubCell"/>
</dbReference>
<keyword evidence="7" id="KW-0998">Cell outer membrane</keyword>
<evidence type="ECO:0000256" key="2">
    <source>
        <dbReference type="ARBA" id="ARBA00007613"/>
    </source>
</evidence>
<keyword evidence="9" id="KW-1185">Reference proteome</keyword>